<proteinExistence type="predicted"/>
<accession>B3PXV6</accession>
<dbReference type="HOGENOM" id="CLU_1634025_0_0_5"/>
<gene>
    <name evidence="1" type="ordered locus">RHECIAT_CH0001925</name>
</gene>
<dbReference type="AlphaFoldDB" id="B3PXV6"/>
<name>B3PXV6_RHIE6</name>
<protein>
    <submittedName>
        <fullName evidence="1">Hypothetical conserved protein</fullName>
    </submittedName>
</protein>
<organism evidence="1 2">
    <name type="scientific">Rhizobium etli (strain CIAT 652)</name>
    <dbReference type="NCBI Taxonomy" id="491916"/>
    <lineage>
        <taxon>Bacteria</taxon>
        <taxon>Pseudomonadati</taxon>
        <taxon>Pseudomonadota</taxon>
        <taxon>Alphaproteobacteria</taxon>
        <taxon>Hyphomicrobiales</taxon>
        <taxon>Rhizobiaceae</taxon>
        <taxon>Rhizobium/Agrobacterium group</taxon>
        <taxon>Rhizobium</taxon>
    </lineage>
</organism>
<evidence type="ECO:0000313" key="2">
    <source>
        <dbReference type="Proteomes" id="UP000008817"/>
    </source>
</evidence>
<dbReference type="KEGG" id="rec:RHECIAT_CH0001925"/>
<dbReference type="EMBL" id="CP001074">
    <property type="protein sequence ID" value="ACE90892.1"/>
    <property type="molecule type" value="Genomic_DNA"/>
</dbReference>
<dbReference type="Proteomes" id="UP000008817">
    <property type="component" value="Chromosome"/>
</dbReference>
<sequence>MQFAVGHAAEFGDRLTILAPVVERASDVHVKSLSEGLICQQPPIGADLYLMTGIYVAVRRRKTAKFSGHLCGICNALHNVTAVWPTNRQSDLREYSTFEAARGCDEEIPQPLAGYALDSRFVAGSTSCQSLRWPRKAARSRMRRCGLGRRKLRLGLAFPVARRSPPRLC</sequence>
<evidence type="ECO:0000313" key="1">
    <source>
        <dbReference type="EMBL" id="ACE90892.1"/>
    </source>
</evidence>
<reference evidence="1 2" key="1">
    <citation type="submission" date="2008-04" db="EMBL/GenBank/DDBJ databases">
        <title>Genome diversity and DNA divergence of Rhizobium etli.</title>
        <authorList>
            <person name="Gonzalez V."/>
            <person name="Acosta J.L."/>
            <person name="Santamaria R.I."/>
            <person name="Bustos P."/>
            <person name="Hernandez-Gonzalez I.L."/>
            <person name="Fernandez J.L."/>
            <person name="Diaz R."/>
            <person name="Flores M."/>
            <person name="Mora J."/>
            <person name="Palacios R."/>
            <person name="Davila G."/>
        </authorList>
    </citation>
    <scope>NUCLEOTIDE SEQUENCE [LARGE SCALE GENOMIC DNA]</scope>
    <source>
        <strain evidence="1 2">CIAT 652</strain>
    </source>
</reference>